<evidence type="ECO:0000313" key="2">
    <source>
        <dbReference type="EnsemblPlants" id="PAC:32956078.CDS.1"/>
    </source>
</evidence>
<dbReference type="Gramene" id="Pp3c5_14033V3.1">
    <property type="protein sequence ID" value="PAC:32956078.CDS.1"/>
    <property type="gene ID" value="Pp3c5_14033"/>
</dbReference>
<reference evidence="1 3" key="1">
    <citation type="journal article" date="2008" name="Science">
        <title>The Physcomitrella genome reveals evolutionary insights into the conquest of land by plants.</title>
        <authorList>
            <person name="Rensing S."/>
            <person name="Lang D."/>
            <person name="Zimmer A."/>
            <person name="Terry A."/>
            <person name="Salamov A."/>
            <person name="Shapiro H."/>
            <person name="Nishiyama T."/>
            <person name="Perroud P.-F."/>
            <person name="Lindquist E."/>
            <person name="Kamisugi Y."/>
            <person name="Tanahashi T."/>
            <person name="Sakakibara K."/>
            <person name="Fujita T."/>
            <person name="Oishi K."/>
            <person name="Shin-I T."/>
            <person name="Kuroki Y."/>
            <person name="Toyoda A."/>
            <person name="Suzuki Y."/>
            <person name="Hashimoto A."/>
            <person name="Yamaguchi K."/>
            <person name="Sugano A."/>
            <person name="Kohara Y."/>
            <person name="Fujiyama A."/>
            <person name="Anterola A."/>
            <person name="Aoki S."/>
            <person name="Ashton N."/>
            <person name="Barbazuk W.B."/>
            <person name="Barker E."/>
            <person name="Bennetzen J."/>
            <person name="Bezanilla M."/>
            <person name="Blankenship R."/>
            <person name="Cho S.H."/>
            <person name="Dutcher S."/>
            <person name="Estelle M."/>
            <person name="Fawcett J.A."/>
            <person name="Gundlach H."/>
            <person name="Hanada K."/>
            <person name="Heyl A."/>
            <person name="Hicks K.A."/>
            <person name="Hugh J."/>
            <person name="Lohr M."/>
            <person name="Mayer K."/>
            <person name="Melkozernov A."/>
            <person name="Murata T."/>
            <person name="Nelson D."/>
            <person name="Pils B."/>
            <person name="Prigge M."/>
            <person name="Reiss B."/>
            <person name="Renner T."/>
            <person name="Rombauts S."/>
            <person name="Rushton P."/>
            <person name="Sanderfoot A."/>
            <person name="Schween G."/>
            <person name="Shiu S.-H."/>
            <person name="Stueber K."/>
            <person name="Theodoulou F.L."/>
            <person name="Tu H."/>
            <person name="Van de Peer Y."/>
            <person name="Verrier P.J."/>
            <person name="Waters E."/>
            <person name="Wood A."/>
            <person name="Yang L."/>
            <person name="Cove D."/>
            <person name="Cuming A."/>
            <person name="Hasebe M."/>
            <person name="Lucas S."/>
            <person name="Mishler D.B."/>
            <person name="Reski R."/>
            <person name="Grigoriev I."/>
            <person name="Quatrano R.S."/>
            <person name="Boore J.L."/>
        </authorList>
    </citation>
    <scope>NUCLEOTIDE SEQUENCE [LARGE SCALE GENOMIC DNA]</scope>
    <source>
        <strain evidence="2 3">cv. Gransden 2004</strain>
    </source>
</reference>
<reference evidence="2" key="3">
    <citation type="submission" date="2020-12" db="UniProtKB">
        <authorList>
            <consortium name="EnsemblPlants"/>
        </authorList>
    </citation>
    <scope>IDENTIFICATION</scope>
</reference>
<gene>
    <name evidence="1" type="ORF">PHYPA_007643</name>
</gene>
<dbReference type="Proteomes" id="UP000006727">
    <property type="component" value="Chromosome 5"/>
</dbReference>
<accession>A0A2K1KJL5</accession>
<dbReference type="EnsemblPlants" id="Pp3c5_14033V3.1">
    <property type="protein sequence ID" value="PAC:32956078.CDS.1"/>
    <property type="gene ID" value="Pp3c5_14033"/>
</dbReference>
<keyword evidence="3" id="KW-1185">Reference proteome</keyword>
<evidence type="ECO:0000313" key="3">
    <source>
        <dbReference type="Proteomes" id="UP000006727"/>
    </source>
</evidence>
<proteinExistence type="predicted"/>
<dbReference type="InParanoid" id="A0A2K1KJL5"/>
<protein>
    <submittedName>
        <fullName evidence="1 2">Uncharacterized protein</fullName>
    </submittedName>
</protein>
<reference evidence="1 3" key="2">
    <citation type="journal article" date="2018" name="Plant J.">
        <title>The Physcomitrella patens chromosome-scale assembly reveals moss genome structure and evolution.</title>
        <authorList>
            <person name="Lang D."/>
            <person name="Ullrich K.K."/>
            <person name="Murat F."/>
            <person name="Fuchs J."/>
            <person name="Jenkins J."/>
            <person name="Haas F.B."/>
            <person name="Piednoel M."/>
            <person name="Gundlach H."/>
            <person name="Van Bel M."/>
            <person name="Meyberg R."/>
            <person name="Vives C."/>
            <person name="Morata J."/>
            <person name="Symeonidi A."/>
            <person name="Hiss M."/>
            <person name="Muchero W."/>
            <person name="Kamisugi Y."/>
            <person name="Saleh O."/>
            <person name="Blanc G."/>
            <person name="Decker E.L."/>
            <person name="van Gessel N."/>
            <person name="Grimwood J."/>
            <person name="Hayes R.D."/>
            <person name="Graham S.W."/>
            <person name="Gunter L.E."/>
            <person name="McDaniel S.F."/>
            <person name="Hoernstein S.N.W."/>
            <person name="Larsson A."/>
            <person name="Li F.W."/>
            <person name="Perroud P.F."/>
            <person name="Phillips J."/>
            <person name="Ranjan P."/>
            <person name="Rokshar D.S."/>
            <person name="Rothfels C.J."/>
            <person name="Schneider L."/>
            <person name="Shu S."/>
            <person name="Stevenson D.W."/>
            <person name="Thummler F."/>
            <person name="Tillich M."/>
            <person name="Villarreal Aguilar J.C."/>
            <person name="Widiez T."/>
            <person name="Wong G.K."/>
            <person name="Wymore A."/>
            <person name="Zhang Y."/>
            <person name="Zimmer A.D."/>
            <person name="Quatrano R.S."/>
            <person name="Mayer K.F.X."/>
            <person name="Goodstein D."/>
            <person name="Casacuberta J.M."/>
            <person name="Vandepoele K."/>
            <person name="Reski R."/>
            <person name="Cuming A.C."/>
            <person name="Tuskan G.A."/>
            <person name="Maumus F."/>
            <person name="Salse J."/>
            <person name="Schmutz J."/>
            <person name="Rensing S.A."/>
        </authorList>
    </citation>
    <scope>NUCLEOTIDE SEQUENCE [LARGE SCALE GENOMIC DNA]</scope>
    <source>
        <strain evidence="2 3">cv. Gransden 2004</strain>
    </source>
</reference>
<sequence>MTIARQYITKFSFQKTKKKQNKTKQKRNLRVFPSTVTIISSFSQWTLCHACNCPPKSPLPFCFHSNMGCHHLHKPQQTNYQQTTTAKQCQPMKMIYQSQSNLILSHLVEIVWLHSPSLTLDHHHGLVPPPN</sequence>
<evidence type="ECO:0000313" key="1">
    <source>
        <dbReference type="EMBL" id="PNR53968.1"/>
    </source>
</evidence>
<dbReference type="EMBL" id="ABEU02000005">
    <property type="protein sequence ID" value="PNR53968.1"/>
    <property type="molecule type" value="Genomic_DNA"/>
</dbReference>
<dbReference type="AlphaFoldDB" id="A0A2K1KJL5"/>
<name>A0A2K1KJL5_PHYPA</name>
<organism evidence="1">
    <name type="scientific">Physcomitrium patens</name>
    <name type="common">Spreading-leaved earth moss</name>
    <name type="synonym">Physcomitrella patens</name>
    <dbReference type="NCBI Taxonomy" id="3218"/>
    <lineage>
        <taxon>Eukaryota</taxon>
        <taxon>Viridiplantae</taxon>
        <taxon>Streptophyta</taxon>
        <taxon>Embryophyta</taxon>
        <taxon>Bryophyta</taxon>
        <taxon>Bryophytina</taxon>
        <taxon>Bryopsida</taxon>
        <taxon>Funariidae</taxon>
        <taxon>Funariales</taxon>
        <taxon>Funariaceae</taxon>
        <taxon>Physcomitrium</taxon>
    </lineage>
</organism>